<gene>
    <name evidence="2" type="ORF">S03H2_15522</name>
</gene>
<name>X1GLX6_9ZZZZ</name>
<feature type="transmembrane region" description="Helical" evidence="1">
    <location>
        <begin position="142"/>
        <end position="166"/>
    </location>
</feature>
<feature type="transmembrane region" description="Helical" evidence="1">
    <location>
        <begin position="269"/>
        <end position="290"/>
    </location>
</feature>
<keyword evidence="1" id="KW-0472">Membrane</keyword>
<comment type="caution">
    <text evidence="2">The sequence shown here is derived from an EMBL/GenBank/DDBJ whole genome shotgun (WGS) entry which is preliminary data.</text>
</comment>
<evidence type="ECO:0000313" key="2">
    <source>
        <dbReference type="EMBL" id="GAH33968.1"/>
    </source>
</evidence>
<feature type="transmembrane region" description="Helical" evidence="1">
    <location>
        <begin position="101"/>
        <end position="121"/>
    </location>
</feature>
<keyword evidence="1" id="KW-1133">Transmembrane helix</keyword>
<organism evidence="2">
    <name type="scientific">marine sediment metagenome</name>
    <dbReference type="NCBI Taxonomy" id="412755"/>
    <lineage>
        <taxon>unclassified sequences</taxon>
        <taxon>metagenomes</taxon>
        <taxon>ecological metagenomes</taxon>
    </lineage>
</organism>
<feature type="transmembrane region" description="Helical" evidence="1">
    <location>
        <begin position="186"/>
        <end position="207"/>
    </location>
</feature>
<proteinExistence type="predicted"/>
<feature type="transmembrane region" description="Helical" evidence="1">
    <location>
        <begin position="216"/>
        <end position="235"/>
    </location>
</feature>
<evidence type="ECO:0008006" key="3">
    <source>
        <dbReference type="Google" id="ProtNLM"/>
    </source>
</evidence>
<feature type="transmembrane region" description="Helical" evidence="1">
    <location>
        <begin position="39"/>
        <end position="60"/>
    </location>
</feature>
<dbReference type="Pfam" id="PF12679">
    <property type="entry name" value="ABC2_membrane_2"/>
    <property type="match status" value="1"/>
</dbReference>
<keyword evidence="1" id="KW-0812">Transmembrane</keyword>
<protein>
    <recommendedName>
        <fullName evidence="3">ABC-2 type transporter domain-containing protein</fullName>
    </recommendedName>
</protein>
<dbReference type="AlphaFoldDB" id="X1GLX6"/>
<dbReference type="EMBL" id="BARU01007898">
    <property type="protein sequence ID" value="GAH33968.1"/>
    <property type="molecule type" value="Genomic_DNA"/>
</dbReference>
<evidence type="ECO:0000256" key="1">
    <source>
        <dbReference type="SAM" id="Phobius"/>
    </source>
</evidence>
<sequence length="300" mass="33376">MPIHEQGYRHYDGRRRGRIWRSVTIARSGIRLALKKRKLVAFVLLAVTPAIVLGVLIYLASRMTEFIELANRFMPHVPWKELVGENVTVAAVWKVIFSRFLMWQLIPVGVIVTFVGPELISQDLRVRALQLYFSRPLTRIDYVLGKLVVVAVFVAMITLAPALLLYLVGVVLSRSITVVGETYPTLIAVFAGYLLITLVGGVLVLACSSMSRRSPYVAAVWGMLVILSDVAYGLVGDAMAARWAHLLSIRANVVQVLARLFGVKPAYDFVWWPSLIILGALVAAALVVIFRRLRSLEGEH</sequence>
<accession>X1GLX6</accession>
<reference evidence="2" key="1">
    <citation type="journal article" date="2014" name="Front. Microbiol.">
        <title>High frequency of phylogenetically diverse reductive dehalogenase-homologous genes in deep subseafloor sedimentary metagenomes.</title>
        <authorList>
            <person name="Kawai M."/>
            <person name="Futagami T."/>
            <person name="Toyoda A."/>
            <person name="Takaki Y."/>
            <person name="Nishi S."/>
            <person name="Hori S."/>
            <person name="Arai W."/>
            <person name="Tsubouchi T."/>
            <person name="Morono Y."/>
            <person name="Uchiyama I."/>
            <person name="Ito T."/>
            <person name="Fujiyama A."/>
            <person name="Inagaki F."/>
            <person name="Takami H."/>
        </authorList>
    </citation>
    <scope>NUCLEOTIDE SEQUENCE</scope>
    <source>
        <strain evidence="2">Expedition CK06-06</strain>
    </source>
</reference>